<dbReference type="RefSeq" id="WP_145858955.1">
    <property type="nucleotide sequence ID" value="NZ_RPFW01000006.1"/>
</dbReference>
<evidence type="ECO:0000313" key="2">
    <source>
        <dbReference type="Proteomes" id="UP000460272"/>
    </source>
</evidence>
<organism evidence="1 2">
    <name type="scientific">Trebonia kvetii</name>
    <dbReference type="NCBI Taxonomy" id="2480626"/>
    <lineage>
        <taxon>Bacteria</taxon>
        <taxon>Bacillati</taxon>
        <taxon>Actinomycetota</taxon>
        <taxon>Actinomycetes</taxon>
        <taxon>Streptosporangiales</taxon>
        <taxon>Treboniaceae</taxon>
        <taxon>Trebonia</taxon>
    </lineage>
</organism>
<dbReference type="Proteomes" id="UP000460272">
    <property type="component" value="Unassembled WGS sequence"/>
</dbReference>
<dbReference type="OrthoDB" id="134501at2"/>
<sequence length="62" mass="6602">MRDSAVTAAGGVRGFPGVLTRFIGRDGPLREVAGLLERYRLVTVTGPAGRARPGWPLRWPGG</sequence>
<dbReference type="AlphaFoldDB" id="A0A6P2BXQ9"/>
<dbReference type="EMBL" id="RPFW01000006">
    <property type="protein sequence ID" value="TVZ01973.1"/>
    <property type="molecule type" value="Genomic_DNA"/>
</dbReference>
<evidence type="ECO:0000313" key="1">
    <source>
        <dbReference type="EMBL" id="TVZ01973.1"/>
    </source>
</evidence>
<comment type="caution">
    <text evidence="1">The sequence shown here is derived from an EMBL/GenBank/DDBJ whole genome shotgun (WGS) entry which is preliminary data.</text>
</comment>
<reference evidence="1 2" key="1">
    <citation type="submission" date="2018-11" db="EMBL/GenBank/DDBJ databases">
        <title>Trebonia kvetii gen.nov., sp.nov., a novel acidophilic actinobacterium, and proposal of the new actinobacterial family Treboniaceae fam. nov.</title>
        <authorList>
            <person name="Rapoport D."/>
            <person name="Sagova-Mareckova M."/>
            <person name="Sedlacek I."/>
            <person name="Provaznik J."/>
            <person name="Kralova S."/>
            <person name="Pavlinic D."/>
            <person name="Benes V."/>
            <person name="Kopecky J."/>
        </authorList>
    </citation>
    <scope>NUCLEOTIDE SEQUENCE [LARGE SCALE GENOMIC DNA]</scope>
    <source>
        <strain evidence="1 2">15Tr583</strain>
    </source>
</reference>
<name>A0A6P2BXQ9_9ACTN</name>
<gene>
    <name evidence="1" type="ORF">EAS64_31575</name>
</gene>
<keyword evidence="2" id="KW-1185">Reference proteome</keyword>
<accession>A0A6P2BXQ9</accession>
<protein>
    <submittedName>
        <fullName evidence="1">Uncharacterized protein</fullName>
    </submittedName>
</protein>
<proteinExistence type="predicted"/>